<dbReference type="EMBL" id="JAIWYP010000009">
    <property type="protein sequence ID" value="KAH3772620.1"/>
    <property type="molecule type" value="Genomic_DNA"/>
</dbReference>
<comment type="caution">
    <text evidence="1">The sequence shown here is derived from an EMBL/GenBank/DDBJ whole genome shotgun (WGS) entry which is preliminary data.</text>
</comment>
<dbReference type="PANTHER" id="PTHR42808:SF4">
    <property type="entry name" value="SHORT CHAIN DEHYDROGENASE"/>
    <property type="match status" value="1"/>
</dbReference>
<reference evidence="1" key="1">
    <citation type="journal article" date="2019" name="bioRxiv">
        <title>The Genome of the Zebra Mussel, Dreissena polymorpha: A Resource for Invasive Species Research.</title>
        <authorList>
            <person name="McCartney M.A."/>
            <person name="Auch B."/>
            <person name="Kono T."/>
            <person name="Mallez S."/>
            <person name="Zhang Y."/>
            <person name="Obille A."/>
            <person name="Becker A."/>
            <person name="Abrahante J.E."/>
            <person name="Garbe J."/>
            <person name="Badalamenti J.P."/>
            <person name="Herman A."/>
            <person name="Mangelson H."/>
            <person name="Liachko I."/>
            <person name="Sullivan S."/>
            <person name="Sone E.D."/>
            <person name="Koren S."/>
            <person name="Silverstein K.A.T."/>
            <person name="Beckman K.B."/>
            <person name="Gohl D.M."/>
        </authorList>
    </citation>
    <scope>NUCLEOTIDE SEQUENCE</scope>
    <source>
        <strain evidence="1">Duluth1</strain>
        <tissue evidence="1">Whole animal</tissue>
    </source>
</reference>
<name>A0A9D4E666_DREPO</name>
<gene>
    <name evidence="1" type="ORF">DPMN_173961</name>
</gene>
<evidence type="ECO:0000313" key="2">
    <source>
        <dbReference type="Proteomes" id="UP000828390"/>
    </source>
</evidence>
<keyword evidence="2" id="KW-1185">Reference proteome</keyword>
<proteinExistence type="predicted"/>
<dbReference type="Pfam" id="PF00106">
    <property type="entry name" value="adh_short"/>
    <property type="match status" value="1"/>
</dbReference>
<organism evidence="1 2">
    <name type="scientific">Dreissena polymorpha</name>
    <name type="common">Zebra mussel</name>
    <name type="synonym">Mytilus polymorpha</name>
    <dbReference type="NCBI Taxonomy" id="45954"/>
    <lineage>
        <taxon>Eukaryota</taxon>
        <taxon>Metazoa</taxon>
        <taxon>Spiralia</taxon>
        <taxon>Lophotrochozoa</taxon>
        <taxon>Mollusca</taxon>
        <taxon>Bivalvia</taxon>
        <taxon>Autobranchia</taxon>
        <taxon>Heteroconchia</taxon>
        <taxon>Euheterodonta</taxon>
        <taxon>Imparidentia</taxon>
        <taxon>Neoheterodontei</taxon>
        <taxon>Myida</taxon>
        <taxon>Dreissenoidea</taxon>
        <taxon>Dreissenidae</taxon>
        <taxon>Dreissena</taxon>
    </lineage>
</organism>
<reference evidence="1" key="2">
    <citation type="submission" date="2020-11" db="EMBL/GenBank/DDBJ databases">
        <authorList>
            <person name="McCartney M.A."/>
            <person name="Auch B."/>
            <person name="Kono T."/>
            <person name="Mallez S."/>
            <person name="Becker A."/>
            <person name="Gohl D.M."/>
            <person name="Silverstein K.A.T."/>
            <person name="Koren S."/>
            <person name="Bechman K.B."/>
            <person name="Herman A."/>
            <person name="Abrahante J.E."/>
            <person name="Garbe J."/>
        </authorList>
    </citation>
    <scope>NUCLEOTIDE SEQUENCE</scope>
    <source>
        <strain evidence="1">Duluth1</strain>
        <tissue evidence="1">Whole animal</tissue>
    </source>
</reference>
<protein>
    <submittedName>
        <fullName evidence="1">Uncharacterized protein</fullName>
    </submittedName>
</protein>
<sequence length="101" mass="11047">MKSPMMSALVIGASRGIGRQIALTLARNGYGVTVAAKTVESTERLPGSIHTVVDEIQRDGGVAFPVQCDCRQESDVRNAVRVTHERQDFKVKCIIVMSLFK</sequence>
<dbReference type="Proteomes" id="UP000828390">
    <property type="component" value="Unassembled WGS sequence"/>
</dbReference>
<dbReference type="SUPFAM" id="SSF51735">
    <property type="entry name" value="NAD(P)-binding Rossmann-fold domains"/>
    <property type="match status" value="1"/>
</dbReference>
<evidence type="ECO:0000313" key="1">
    <source>
        <dbReference type="EMBL" id="KAH3772620.1"/>
    </source>
</evidence>
<dbReference type="Gene3D" id="3.40.50.720">
    <property type="entry name" value="NAD(P)-binding Rossmann-like Domain"/>
    <property type="match status" value="1"/>
</dbReference>
<dbReference type="AlphaFoldDB" id="A0A9D4E666"/>
<dbReference type="PANTHER" id="PTHR42808">
    <property type="entry name" value="HYDROXYSTEROID DEHYDROGENASE-LIKE PROTEIN 2"/>
    <property type="match status" value="1"/>
</dbReference>
<accession>A0A9D4E666</accession>
<dbReference type="InterPro" id="IPR051935">
    <property type="entry name" value="HSDL2"/>
</dbReference>
<dbReference type="InterPro" id="IPR036291">
    <property type="entry name" value="NAD(P)-bd_dom_sf"/>
</dbReference>
<dbReference type="InterPro" id="IPR002347">
    <property type="entry name" value="SDR_fam"/>
</dbReference>